<reference evidence="2" key="1">
    <citation type="submission" date="2019-08" db="EMBL/GenBank/DDBJ databases">
        <authorList>
            <person name="Kucharzyk K."/>
            <person name="Murdoch R.W."/>
            <person name="Higgins S."/>
            <person name="Loffler F."/>
        </authorList>
    </citation>
    <scope>NUCLEOTIDE SEQUENCE</scope>
</reference>
<proteinExistence type="predicted"/>
<dbReference type="EMBL" id="VSSQ01000105">
    <property type="protein sequence ID" value="MPL77240.1"/>
    <property type="molecule type" value="Genomic_DNA"/>
</dbReference>
<evidence type="ECO:0000313" key="2">
    <source>
        <dbReference type="EMBL" id="MPL77240.1"/>
    </source>
</evidence>
<feature type="domain" description="YdhG-like" evidence="1">
    <location>
        <begin position="18"/>
        <end position="114"/>
    </location>
</feature>
<organism evidence="2">
    <name type="scientific">bioreactor metagenome</name>
    <dbReference type="NCBI Taxonomy" id="1076179"/>
    <lineage>
        <taxon>unclassified sequences</taxon>
        <taxon>metagenomes</taxon>
        <taxon>ecological metagenomes</taxon>
    </lineage>
</organism>
<accession>A0A644UEE6</accession>
<name>A0A644UEE6_9ZZZZ</name>
<dbReference type="InterPro" id="IPR014922">
    <property type="entry name" value="YdhG-like"/>
</dbReference>
<dbReference type="AlphaFoldDB" id="A0A644UEE6"/>
<evidence type="ECO:0000259" key="1">
    <source>
        <dbReference type="Pfam" id="PF08818"/>
    </source>
</evidence>
<sequence length="121" mass="14259">MRTFEDICLPYDQKVVSIAHELREFLIEELPNIQEEIDTRQNMAFYSYGKGYKNLISMLSLSKQGVKLGFYKGWDFDDPFKIMKGQGKVHSHIEIMDLSPQAKERIRYFLTQAVASYQKRK</sequence>
<protein>
    <recommendedName>
        <fullName evidence="1">YdhG-like domain-containing protein</fullName>
    </recommendedName>
</protein>
<dbReference type="Pfam" id="PF08818">
    <property type="entry name" value="DUF1801"/>
    <property type="match status" value="1"/>
</dbReference>
<gene>
    <name evidence="2" type="ORF">SDC9_23093</name>
</gene>
<comment type="caution">
    <text evidence="2">The sequence shown here is derived from an EMBL/GenBank/DDBJ whole genome shotgun (WGS) entry which is preliminary data.</text>
</comment>